<dbReference type="InterPro" id="IPR002347">
    <property type="entry name" value="SDR_fam"/>
</dbReference>
<dbReference type="GO" id="GO:0016491">
    <property type="term" value="F:oxidoreductase activity"/>
    <property type="evidence" value="ECO:0007669"/>
    <property type="project" value="UniProtKB-KW"/>
</dbReference>
<protein>
    <submittedName>
        <fullName evidence="4 5">Oxidoreductase</fullName>
    </submittedName>
</protein>
<dbReference type="Proteomes" id="UP000092021">
    <property type="component" value="Unassembled WGS sequence"/>
</dbReference>
<evidence type="ECO:0000313" key="4">
    <source>
        <dbReference type="EMBL" id="OAX63530.1"/>
    </source>
</evidence>
<dbReference type="Gene3D" id="3.40.50.720">
    <property type="entry name" value="NAD(P)-binding Rossmann-like Domain"/>
    <property type="match status" value="1"/>
</dbReference>
<reference evidence="4 7" key="1">
    <citation type="submission" date="2016-04" db="EMBL/GenBank/DDBJ databases">
        <title>Identification of putative biosynthetic pathways for the production of bioactive secondary metabolites by the marine actinomycete Kocuria kristinae RUTW2-3.</title>
        <authorList>
            <person name="Waterworth S.C."/>
            <person name="Walmsley T.A."/>
            <person name="Matongo T."/>
            <person name="Davies-Coleman M.T."/>
            <person name="Dorrington R.A."/>
        </authorList>
    </citation>
    <scope>NUCLEOTIDE SEQUENCE [LARGE SCALE GENOMIC DNA]</scope>
    <source>
        <strain evidence="6">RuSp02-3</strain>
        <strain evidence="3">RUTW2-3</strain>
        <strain evidence="4 7">RUTW4-5</strain>
    </source>
</reference>
<evidence type="ECO:0000313" key="6">
    <source>
        <dbReference type="Proteomes" id="UP000053171"/>
    </source>
</evidence>
<evidence type="ECO:0000313" key="7">
    <source>
        <dbReference type="Proteomes" id="UP000092021"/>
    </source>
</evidence>
<dbReference type="GeneID" id="61262566"/>
<dbReference type="Proteomes" id="UP000594975">
    <property type="component" value="Chromosome"/>
</dbReference>
<evidence type="ECO:0000313" key="8">
    <source>
        <dbReference type="Proteomes" id="UP000594975"/>
    </source>
</evidence>
<dbReference type="InterPro" id="IPR036291">
    <property type="entry name" value="NAD(P)-bd_dom_sf"/>
</dbReference>
<evidence type="ECO:0000313" key="5">
    <source>
        <dbReference type="EMBL" id="QPT54377.1"/>
    </source>
</evidence>
<evidence type="ECO:0000256" key="1">
    <source>
        <dbReference type="ARBA" id="ARBA00006484"/>
    </source>
</evidence>
<keyword evidence="6" id="KW-1185">Reference proteome</keyword>
<keyword evidence="2" id="KW-0560">Oxidoreductase</keyword>
<evidence type="ECO:0000256" key="2">
    <source>
        <dbReference type="ARBA" id="ARBA00023002"/>
    </source>
</evidence>
<dbReference type="PANTHER" id="PTHR44196:SF2">
    <property type="entry name" value="SHORT-CHAIN DEHYDROGENASE-RELATED"/>
    <property type="match status" value="1"/>
</dbReference>
<dbReference type="KEGG" id="rkr:I6G21_04190"/>
<dbReference type="GO" id="GO:0016020">
    <property type="term" value="C:membrane"/>
    <property type="evidence" value="ECO:0007669"/>
    <property type="project" value="TreeGrafter"/>
</dbReference>
<dbReference type="PRINTS" id="PR00081">
    <property type="entry name" value="GDHRDH"/>
</dbReference>
<reference evidence="5 8" key="4">
    <citation type="submission" date="2020-12" db="EMBL/GenBank/DDBJ databases">
        <title>FDA dAtabase for Regulatory Grade micrObial Sequences (FDA-ARGOS): Supporting development and validation of Infectious Disease Dx tests.</title>
        <authorList>
            <person name="Sproer C."/>
            <person name="Gronow S."/>
            <person name="Severitt S."/>
            <person name="Schroder I."/>
            <person name="Tallon L."/>
            <person name="Sadzewicz L."/>
            <person name="Zhao X."/>
            <person name="Boylan J."/>
            <person name="Ott S."/>
            <person name="Bowen H."/>
            <person name="Vavikolanu K."/>
            <person name="Mehta A."/>
            <person name="Aluvathingal J."/>
            <person name="Nadendla S."/>
            <person name="Lowell S."/>
            <person name="Myers T."/>
            <person name="Yan Y."/>
            <person name="Sichtig H."/>
        </authorList>
    </citation>
    <scope>NUCLEOTIDE SEQUENCE [LARGE SCALE GENOMIC DNA]</scope>
    <source>
        <strain evidence="5 8">FDAARGOS_864</strain>
    </source>
</reference>
<gene>
    <name evidence="4" type="ORF">A5N15_03670</name>
    <name evidence="3" type="ORF">AN277_0203045</name>
    <name evidence="5" type="ORF">I6G21_04190</name>
</gene>
<dbReference type="EMBL" id="LWGZ01000329">
    <property type="protein sequence ID" value="OAX63530.1"/>
    <property type="molecule type" value="Genomic_DNA"/>
</dbReference>
<dbReference type="PANTHER" id="PTHR44196">
    <property type="entry name" value="DEHYDROGENASE/REDUCTASE SDR FAMILY MEMBER 7B"/>
    <property type="match status" value="1"/>
</dbReference>
<dbReference type="CDD" id="cd05233">
    <property type="entry name" value="SDR_c"/>
    <property type="match status" value="1"/>
</dbReference>
<dbReference type="RefSeq" id="WP_064725033.1">
    <property type="nucleotide sequence ID" value="NZ_CP065738.1"/>
</dbReference>
<dbReference type="SUPFAM" id="SSF51735">
    <property type="entry name" value="NAD(P)-binding Rossmann-fold domains"/>
    <property type="match status" value="1"/>
</dbReference>
<dbReference type="Pfam" id="PF00106">
    <property type="entry name" value="adh_short"/>
    <property type="match status" value="1"/>
</dbReference>
<proteinExistence type="inferred from homology"/>
<evidence type="ECO:0000313" key="3">
    <source>
        <dbReference type="EMBL" id="OAX52361.1"/>
    </source>
</evidence>
<comment type="similarity">
    <text evidence="1">Belongs to the short-chain dehydrogenases/reductases (SDR) family.</text>
</comment>
<name>A0A199PQV4_9MICC</name>
<dbReference type="EMBL" id="CP065738">
    <property type="protein sequence ID" value="QPT54377.1"/>
    <property type="molecule type" value="Genomic_DNA"/>
</dbReference>
<accession>A0A199PQV4</accession>
<organism evidence="4 7">
    <name type="scientific">Rothia kristinae</name>
    <dbReference type="NCBI Taxonomy" id="37923"/>
    <lineage>
        <taxon>Bacteria</taxon>
        <taxon>Bacillati</taxon>
        <taxon>Actinomycetota</taxon>
        <taxon>Actinomycetes</taxon>
        <taxon>Micrococcales</taxon>
        <taxon>Micrococcaceae</taxon>
        <taxon>Rothia</taxon>
    </lineage>
</organism>
<dbReference type="EMBL" id="LJBJ02000004">
    <property type="protein sequence ID" value="OAX52361.1"/>
    <property type="molecule type" value="Genomic_DNA"/>
</dbReference>
<sequence length="257" mass="28027">MTHTALVTGASSGIGFHIAQELAQRGYDIVGVGSSERILELPEKLPDVEVIPLRADLTDRADVERLWEEFERTGRTLDVAALNAGRSLGGSFLDTDLEDQLQLLELNVTSQVILAKHVVQTMARQGGGRILITTSLSATTPTPYESIYGPTRAFMFSFAEGLREEMKEHGVSVTALLPGATATDFHDRAGMQKTKFGDNSWKNDPAEVAHQGVQALFDGRDHVIGGNRATQRAALLNKLSSEEAKARRFAKDSRPQQ</sequence>
<reference evidence="6" key="2">
    <citation type="submission" date="2016-04" db="EMBL/GenBank/DDBJ databases">
        <authorList>
            <person name="Waterworth S."/>
            <person name="Matcher G."/>
        </authorList>
    </citation>
    <scope>NUCLEOTIDE SEQUENCE [LARGE SCALE GENOMIC DNA]</scope>
    <source>
        <strain evidence="6">RuSp02-3</strain>
    </source>
</reference>
<reference evidence="3" key="3">
    <citation type="submission" date="2016-04" db="EMBL/GenBank/DDBJ databases">
        <authorList>
            <person name="Evans L.H."/>
            <person name="Alamgir A."/>
            <person name="Owens N."/>
            <person name="Weber N.D."/>
            <person name="Virtaneva K."/>
            <person name="Barbian K."/>
            <person name="Babar A."/>
            <person name="Rosenke K."/>
        </authorList>
    </citation>
    <scope>NUCLEOTIDE SEQUENCE [LARGE SCALE GENOMIC DNA]</scope>
    <source>
        <strain evidence="3">RUTW2-3</strain>
    </source>
</reference>
<dbReference type="AlphaFoldDB" id="A0A199PQV4"/>
<dbReference type="Proteomes" id="UP000053171">
    <property type="component" value="Unassembled WGS sequence"/>
</dbReference>